<feature type="region of interest" description="Disordered" evidence="1">
    <location>
        <begin position="378"/>
        <end position="408"/>
    </location>
</feature>
<name>A0ABD3QFA2_9STRA</name>
<protein>
    <recommendedName>
        <fullName evidence="4">HMG box domain-containing protein</fullName>
    </recommendedName>
</protein>
<reference evidence="2 3" key="1">
    <citation type="submission" date="2024-10" db="EMBL/GenBank/DDBJ databases">
        <title>Updated reference genomes for cyclostephanoid diatoms.</title>
        <authorList>
            <person name="Roberts W.R."/>
            <person name="Alverson A.J."/>
        </authorList>
    </citation>
    <scope>NUCLEOTIDE SEQUENCE [LARGE SCALE GENOMIC DNA]</scope>
    <source>
        <strain evidence="2 3">AJA010-31</strain>
    </source>
</reference>
<sequence>MNVDYLPFDIKLSSGSPEPSTSETDITKPTTRPLTAYHLYFQLEREHIIQTTKSDGGTCDEMVHDNRPLGIELDDNMPSNYHNIHLFHNWFATGKEKRGSTDQKRKHHKTHGKIAFLDLSKTIASRWATLEETDPETKIYCDMIAKRELGIYKEKVKCITNITINDGNAKSVHLRRSRQPSLFYESSFQLRADFHPEWLGKGEMSQERPAKWTSINSTNASQADLSLAEWWTEPLEDILHNPTGANANNPNMRSDGFLFLSKSTNSEPVMDNDFTFHPVPDEVAKAEDSFLKRYRKAARRTSLFSIRPLHHQVAPLSQSLSCDGSQSNITLNDIMEYNNITSESSQRQGFGSIQRRLRNELDERMSLFKAGLKQGQVQPMPVGSVESLNKDEYGRTSKKRLSSTLSESARANSGHLGFTVDDANMLVRALSDKKNGVGSAP</sequence>
<accession>A0ABD3QFA2</accession>
<evidence type="ECO:0008006" key="4">
    <source>
        <dbReference type="Google" id="ProtNLM"/>
    </source>
</evidence>
<gene>
    <name evidence="2" type="ORF">ACHAWO_002657</name>
</gene>
<evidence type="ECO:0000256" key="1">
    <source>
        <dbReference type="SAM" id="MobiDB-lite"/>
    </source>
</evidence>
<keyword evidence="3" id="KW-1185">Reference proteome</keyword>
<evidence type="ECO:0000313" key="2">
    <source>
        <dbReference type="EMBL" id="KAL3798724.1"/>
    </source>
</evidence>
<evidence type="ECO:0000313" key="3">
    <source>
        <dbReference type="Proteomes" id="UP001530400"/>
    </source>
</evidence>
<dbReference type="Gene3D" id="1.10.30.10">
    <property type="entry name" value="High mobility group box domain"/>
    <property type="match status" value="1"/>
</dbReference>
<dbReference type="Proteomes" id="UP001530400">
    <property type="component" value="Unassembled WGS sequence"/>
</dbReference>
<organism evidence="2 3">
    <name type="scientific">Cyclotella atomus</name>
    <dbReference type="NCBI Taxonomy" id="382360"/>
    <lineage>
        <taxon>Eukaryota</taxon>
        <taxon>Sar</taxon>
        <taxon>Stramenopiles</taxon>
        <taxon>Ochrophyta</taxon>
        <taxon>Bacillariophyta</taxon>
        <taxon>Coscinodiscophyceae</taxon>
        <taxon>Thalassiosirophycidae</taxon>
        <taxon>Stephanodiscales</taxon>
        <taxon>Stephanodiscaceae</taxon>
        <taxon>Cyclotella</taxon>
    </lineage>
</organism>
<proteinExistence type="predicted"/>
<comment type="caution">
    <text evidence="2">The sequence shown here is derived from an EMBL/GenBank/DDBJ whole genome shotgun (WGS) entry which is preliminary data.</text>
</comment>
<dbReference type="AlphaFoldDB" id="A0ABD3QFA2"/>
<dbReference type="EMBL" id="JALLPJ020000208">
    <property type="protein sequence ID" value="KAL3798724.1"/>
    <property type="molecule type" value="Genomic_DNA"/>
</dbReference>
<dbReference type="InterPro" id="IPR036910">
    <property type="entry name" value="HMG_box_dom_sf"/>
</dbReference>